<name>A0CGC5_PARTE</name>
<feature type="compositionally biased region" description="Low complexity" evidence="1">
    <location>
        <begin position="1"/>
        <end position="11"/>
    </location>
</feature>
<gene>
    <name evidence="2" type="ORF">GSPATT00007282001</name>
</gene>
<dbReference type="RefSeq" id="XP_001437239.1">
    <property type="nucleotide sequence ID" value="XM_001437202.1"/>
</dbReference>
<proteinExistence type="predicted"/>
<keyword evidence="3" id="KW-1185">Reference proteome</keyword>
<dbReference type="OrthoDB" id="2195113at2759"/>
<dbReference type="InParanoid" id="A0CGC5"/>
<dbReference type="OMA" id="HDEFEFA"/>
<dbReference type="GeneID" id="5023020"/>
<evidence type="ECO:0000256" key="1">
    <source>
        <dbReference type="SAM" id="MobiDB-lite"/>
    </source>
</evidence>
<dbReference type="HOGENOM" id="CLU_800394_0_0_1"/>
<reference evidence="2 3" key="1">
    <citation type="journal article" date="2006" name="Nature">
        <title>Global trends of whole-genome duplications revealed by the ciliate Paramecium tetraurelia.</title>
        <authorList>
            <consortium name="Genoscope"/>
            <person name="Aury J.-M."/>
            <person name="Jaillon O."/>
            <person name="Duret L."/>
            <person name="Noel B."/>
            <person name="Jubin C."/>
            <person name="Porcel B.M."/>
            <person name="Segurens B."/>
            <person name="Daubin V."/>
            <person name="Anthouard V."/>
            <person name="Aiach N."/>
            <person name="Arnaiz O."/>
            <person name="Billaut A."/>
            <person name="Beisson J."/>
            <person name="Blanc I."/>
            <person name="Bouhouche K."/>
            <person name="Camara F."/>
            <person name="Duharcourt S."/>
            <person name="Guigo R."/>
            <person name="Gogendeau D."/>
            <person name="Katinka M."/>
            <person name="Keller A.-M."/>
            <person name="Kissmehl R."/>
            <person name="Klotz C."/>
            <person name="Koll F."/>
            <person name="Le Moue A."/>
            <person name="Lepere C."/>
            <person name="Malinsky S."/>
            <person name="Nowacki M."/>
            <person name="Nowak J.K."/>
            <person name="Plattner H."/>
            <person name="Poulain J."/>
            <person name="Ruiz F."/>
            <person name="Serrano V."/>
            <person name="Zagulski M."/>
            <person name="Dessen P."/>
            <person name="Betermier M."/>
            <person name="Weissenbach J."/>
            <person name="Scarpelli C."/>
            <person name="Schachter V."/>
            <person name="Sperling L."/>
            <person name="Meyer E."/>
            <person name="Cohen J."/>
            <person name="Wincker P."/>
        </authorList>
    </citation>
    <scope>NUCLEOTIDE SEQUENCE [LARGE SCALE GENOMIC DNA]</scope>
    <source>
        <strain evidence="2 3">Stock d4-2</strain>
    </source>
</reference>
<dbReference type="AlphaFoldDB" id="A0CGC5"/>
<sequence length="336" mass="39696">MNHYIQQPKTSQKQKKPSKVALAHPEIHPNKTLDELKSKEWTAAIQKEIDLFGQALQQVELLFQEASDSQKQLSLGSTKLVHDEFEFAASKLQVLRQMLAKYSEDHAKYHQIKKELQQTKDNITQNQKNLKFIINKEREKIQFQFGVAQRVLVLIQAYIKMKDQFENPEDLQKHRDYILQKIDRIKKTEEKHTKKIERHFNVIAIDDPNNLQEIEDEEEQITEESGYEGNNETLREHLIKLCDSLIAYFTKFEKKEGEQFLQHDLTTFQYFDQIKVAVPFYSTQIDQTIELIKEKRSFYENAPDTEFVQKGVVPKVVQKQQQKVDTNNEQEFPKLS</sequence>
<dbReference type="KEGG" id="ptm:GSPATT00007282001"/>
<organism evidence="2 3">
    <name type="scientific">Paramecium tetraurelia</name>
    <dbReference type="NCBI Taxonomy" id="5888"/>
    <lineage>
        <taxon>Eukaryota</taxon>
        <taxon>Sar</taxon>
        <taxon>Alveolata</taxon>
        <taxon>Ciliophora</taxon>
        <taxon>Intramacronucleata</taxon>
        <taxon>Oligohymenophorea</taxon>
        <taxon>Peniculida</taxon>
        <taxon>Parameciidae</taxon>
        <taxon>Paramecium</taxon>
    </lineage>
</organism>
<dbReference type="EMBL" id="CT868074">
    <property type="protein sequence ID" value="CAK69842.1"/>
    <property type="molecule type" value="Genomic_DNA"/>
</dbReference>
<evidence type="ECO:0000313" key="2">
    <source>
        <dbReference type="EMBL" id="CAK69842.1"/>
    </source>
</evidence>
<protein>
    <submittedName>
        <fullName evidence="2">Uncharacterized protein</fullName>
    </submittedName>
</protein>
<dbReference type="Proteomes" id="UP000000600">
    <property type="component" value="Unassembled WGS sequence"/>
</dbReference>
<accession>A0CGC5</accession>
<evidence type="ECO:0000313" key="3">
    <source>
        <dbReference type="Proteomes" id="UP000000600"/>
    </source>
</evidence>
<feature type="region of interest" description="Disordered" evidence="1">
    <location>
        <begin position="1"/>
        <end position="22"/>
    </location>
</feature>